<reference evidence="2" key="2">
    <citation type="journal article" date="2015" name="Data Brief">
        <title>Shoot transcriptome of the giant reed, Arundo donax.</title>
        <authorList>
            <person name="Barrero R.A."/>
            <person name="Guerrero F.D."/>
            <person name="Moolhuijzen P."/>
            <person name="Goolsby J.A."/>
            <person name="Tidwell J."/>
            <person name="Bellgard S.E."/>
            <person name="Bellgard M.I."/>
        </authorList>
    </citation>
    <scope>NUCLEOTIDE SEQUENCE</scope>
    <source>
        <tissue evidence="2">Shoot tissue taken approximately 20 cm above the soil surface</tissue>
    </source>
</reference>
<protein>
    <submittedName>
        <fullName evidence="2">Uncharacterized protein</fullName>
    </submittedName>
</protein>
<organism evidence="2">
    <name type="scientific">Arundo donax</name>
    <name type="common">Giant reed</name>
    <name type="synonym">Donax arundinaceus</name>
    <dbReference type="NCBI Taxonomy" id="35708"/>
    <lineage>
        <taxon>Eukaryota</taxon>
        <taxon>Viridiplantae</taxon>
        <taxon>Streptophyta</taxon>
        <taxon>Embryophyta</taxon>
        <taxon>Tracheophyta</taxon>
        <taxon>Spermatophyta</taxon>
        <taxon>Magnoliopsida</taxon>
        <taxon>Liliopsida</taxon>
        <taxon>Poales</taxon>
        <taxon>Poaceae</taxon>
        <taxon>PACMAD clade</taxon>
        <taxon>Arundinoideae</taxon>
        <taxon>Arundineae</taxon>
        <taxon>Arundo</taxon>
    </lineage>
</organism>
<sequence>MAASWWPRMCSGASTLTLLFSTTNRPLTATIKNDTATTPASHRTRSPIAADQPLPPPLPGNEEKKKKKTKTT</sequence>
<dbReference type="EMBL" id="GBRH01221644">
    <property type="protein sequence ID" value="JAD76251.1"/>
    <property type="molecule type" value="Transcribed_RNA"/>
</dbReference>
<feature type="compositionally biased region" description="Polar residues" evidence="1">
    <location>
        <begin position="25"/>
        <end position="41"/>
    </location>
</feature>
<dbReference type="AlphaFoldDB" id="A0A0A9CKY7"/>
<accession>A0A0A9CKY7</accession>
<proteinExistence type="predicted"/>
<feature type="region of interest" description="Disordered" evidence="1">
    <location>
        <begin position="25"/>
        <end position="72"/>
    </location>
</feature>
<name>A0A0A9CKY7_ARUDO</name>
<reference evidence="2" key="1">
    <citation type="submission" date="2014-09" db="EMBL/GenBank/DDBJ databases">
        <authorList>
            <person name="Magalhaes I.L.F."/>
            <person name="Oliveira U."/>
            <person name="Santos F.R."/>
            <person name="Vidigal T.H.D.A."/>
            <person name="Brescovit A.D."/>
            <person name="Santos A.J."/>
        </authorList>
    </citation>
    <scope>NUCLEOTIDE SEQUENCE</scope>
    <source>
        <tissue evidence="2">Shoot tissue taken approximately 20 cm above the soil surface</tissue>
    </source>
</reference>
<evidence type="ECO:0000313" key="2">
    <source>
        <dbReference type="EMBL" id="JAD76251.1"/>
    </source>
</evidence>
<evidence type="ECO:0000256" key="1">
    <source>
        <dbReference type="SAM" id="MobiDB-lite"/>
    </source>
</evidence>